<dbReference type="AlphaFoldDB" id="A0A9D1CP68"/>
<dbReference type="Pfam" id="PF11457">
    <property type="entry name" value="DUF3021"/>
    <property type="match status" value="1"/>
</dbReference>
<proteinExistence type="predicted"/>
<dbReference type="EMBL" id="DVFN01000030">
    <property type="protein sequence ID" value="HIQ69109.1"/>
    <property type="molecule type" value="Genomic_DNA"/>
</dbReference>
<dbReference type="InterPro" id="IPR021560">
    <property type="entry name" value="DUF3021"/>
</dbReference>
<keyword evidence="1" id="KW-1133">Transmembrane helix</keyword>
<keyword evidence="1" id="KW-0472">Membrane</keyword>
<feature type="transmembrane region" description="Helical" evidence="1">
    <location>
        <begin position="98"/>
        <end position="116"/>
    </location>
</feature>
<reference evidence="2" key="1">
    <citation type="submission" date="2020-10" db="EMBL/GenBank/DDBJ databases">
        <authorList>
            <person name="Gilroy R."/>
        </authorList>
    </citation>
    <scope>NUCLEOTIDE SEQUENCE</scope>
    <source>
        <strain evidence="2">ChiSjej2B20-13462</strain>
    </source>
</reference>
<evidence type="ECO:0000256" key="1">
    <source>
        <dbReference type="SAM" id="Phobius"/>
    </source>
</evidence>
<feature type="transmembrane region" description="Helical" evidence="1">
    <location>
        <begin position="38"/>
        <end position="55"/>
    </location>
</feature>
<organism evidence="2 3">
    <name type="scientific">Candidatus Avoscillospira stercorigallinarum</name>
    <dbReference type="NCBI Taxonomy" id="2840708"/>
    <lineage>
        <taxon>Bacteria</taxon>
        <taxon>Bacillati</taxon>
        <taxon>Bacillota</taxon>
        <taxon>Clostridia</taxon>
        <taxon>Eubacteriales</taxon>
        <taxon>Oscillospiraceae</taxon>
        <taxon>Oscillospiraceae incertae sedis</taxon>
        <taxon>Candidatus Avoscillospira</taxon>
    </lineage>
</organism>
<sequence length="129" mass="14649">MNWKNLWSRIRTGLLIGMLVQLFLLWTMLGTYGSALEITVWMAASAIYGVSSGIFDWERLSLLGATVLHFFLSYLVAVGACWFLGYGKTLAECALHCLPLFLILYILIYLGIVLVIRVEMKKINKKLQK</sequence>
<evidence type="ECO:0000313" key="3">
    <source>
        <dbReference type="Proteomes" id="UP000886874"/>
    </source>
</evidence>
<gene>
    <name evidence="2" type="ORF">IAA67_02095</name>
</gene>
<comment type="caution">
    <text evidence="2">The sequence shown here is derived from an EMBL/GenBank/DDBJ whole genome shotgun (WGS) entry which is preliminary data.</text>
</comment>
<evidence type="ECO:0000313" key="2">
    <source>
        <dbReference type="EMBL" id="HIQ69109.1"/>
    </source>
</evidence>
<feature type="transmembrane region" description="Helical" evidence="1">
    <location>
        <begin position="62"/>
        <end position="86"/>
    </location>
</feature>
<reference evidence="2" key="2">
    <citation type="journal article" date="2021" name="PeerJ">
        <title>Extensive microbial diversity within the chicken gut microbiome revealed by metagenomics and culture.</title>
        <authorList>
            <person name="Gilroy R."/>
            <person name="Ravi A."/>
            <person name="Getino M."/>
            <person name="Pursley I."/>
            <person name="Horton D.L."/>
            <person name="Alikhan N.F."/>
            <person name="Baker D."/>
            <person name="Gharbi K."/>
            <person name="Hall N."/>
            <person name="Watson M."/>
            <person name="Adriaenssens E.M."/>
            <person name="Foster-Nyarko E."/>
            <person name="Jarju S."/>
            <person name="Secka A."/>
            <person name="Antonio M."/>
            <person name="Oren A."/>
            <person name="Chaudhuri R.R."/>
            <person name="La Ragione R."/>
            <person name="Hildebrand F."/>
            <person name="Pallen M.J."/>
        </authorList>
    </citation>
    <scope>NUCLEOTIDE SEQUENCE</scope>
    <source>
        <strain evidence="2">ChiSjej2B20-13462</strain>
    </source>
</reference>
<accession>A0A9D1CP68</accession>
<protein>
    <submittedName>
        <fullName evidence="2">DUF3021 domain-containing protein</fullName>
    </submittedName>
</protein>
<name>A0A9D1CP68_9FIRM</name>
<feature type="transmembrane region" description="Helical" evidence="1">
    <location>
        <begin position="12"/>
        <end position="32"/>
    </location>
</feature>
<keyword evidence="1" id="KW-0812">Transmembrane</keyword>
<dbReference type="Proteomes" id="UP000886874">
    <property type="component" value="Unassembled WGS sequence"/>
</dbReference>